<dbReference type="Proteomes" id="UP000188543">
    <property type="component" value="Unassembled WGS sequence"/>
</dbReference>
<reference evidence="1 2" key="1">
    <citation type="submission" date="2016-08" db="EMBL/GenBank/DDBJ databases">
        <authorList>
            <person name="Seilhamer J.J."/>
        </authorList>
    </citation>
    <scope>NUCLEOTIDE SEQUENCE [LARGE SCALE GENOMIC DNA]</scope>
    <source>
        <strain evidence="1 2">VC14762</strain>
    </source>
</reference>
<proteinExistence type="predicted"/>
<gene>
    <name evidence="1" type="ORF">A8E72_31690</name>
</gene>
<evidence type="ECO:0000313" key="2">
    <source>
        <dbReference type="Proteomes" id="UP000188543"/>
    </source>
</evidence>
<dbReference type="RefSeq" id="WP_077176702.1">
    <property type="nucleotide sequence ID" value="NZ_CADETK010000024.1"/>
</dbReference>
<sequence length="76" mass="7991">MSAIEKLGAAIESALDEAPVSDVLSVLTGAFVGLVVELVRRDGHDAAREIKVNGGQQRDITIHAPKEPGDIDVLDT</sequence>
<dbReference type="AlphaFoldDB" id="A0A1V2VV83"/>
<name>A0A1V2VV83_9BURK</name>
<evidence type="ECO:0000313" key="1">
    <source>
        <dbReference type="EMBL" id="ONU77430.1"/>
    </source>
</evidence>
<dbReference type="EMBL" id="MUTJ01000093">
    <property type="protein sequence ID" value="ONU77430.1"/>
    <property type="molecule type" value="Genomic_DNA"/>
</dbReference>
<organism evidence="1 2">
    <name type="scientific">Burkholderia cenocepacia</name>
    <dbReference type="NCBI Taxonomy" id="95486"/>
    <lineage>
        <taxon>Bacteria</taxon>
        <taxon>Pseudomonadati</taxon>
        <taxon>Pseudomonadota</taxon>
        <taxon>Betaproteobacteria</taxon>
        <taxon>Burkholderiales</taxon>
        <taxon>Burkholderiaceae</taxon>
        <taxon>Burkholderia</taxon>
        <taxon>Burkholderia cepacia complex</taxon>
    </lineage>
</organism>
<dbReference type="OrthoDB" id="9155474at2"/>
<accession>A0A1V2VV83</accession>
<protein>
    <submittedName>
        <fullName evidence="1">Uncharacterized protein</fullName>
    </submittedName>
</protein>
<comment type="caution">
    <text evidence="1">The sequence shown here is derived from an EMBL/GenBank/DDBJ whole genome shotgun (WGS) entry which is preliminary data.</text>
</comment>